<evidence type="ECO:0000256" key="1">
    <source>
        <dbReference type="SAM" id="MobiDB-lite"/>
    </source>
</evidence>
<evidence type="ECO:0000313" key="3">
    <source>
        <dbReference type="EMBL" id="UNZ03622.1"/>
    </source>
</evidence>
<name>A0ABY3Z006_STRRM</name>
<evidence type="ECO:0008006" key="5">
    <source>
        <dbReference type="Google" id="ProtNLM"/>
    </source>
</evidence>
<dbReference type="Proteomes" id="UP000829494">
    <property type="component" value="Chromosome"/>
</dbReference>
<gene>
    <name evidence="3" type="ORF">SRIMR7_15790</name>
</gene>
<protein>
    <recommendedName>
        <fullName evidence="5">DoxX family protein</fullName>
    </recommendedName>
</protein>
<evidence type="ECO:0000256" key="2">
    <source>
        <dbReference type="SAM" id="Phobius"/>
    </source>
</evidence>
<keyword evidence="2" id="KW-1133">Transmembrane helix</keyword>
<feature type="transmembrane region" description="Helical" evidence="2">
    <location>
        <begin position="75"/>
        <end position="92"/>
    </location>
</feature>
<sequence length="161" mass="17233">MRQATGEVRGHAPADLEGGSGPGLRQRWGRLPVWARWVAAVYAIGFAQGACAHLLDLIRGGIHAYAAYPQVAFEVYFISLVVLDPLAALLVVRLRGAGVWLACGVMITDVTANWAGNWPSIQADWTQLLRPVGLLPITLFGLFVVATSGALRRAFGRAAVT</sequence>
<dbReference type="RefSeq" id="WP_226048659.1">
    <property type="nucleotide sequence ID" value="NZ_CP043497.1"/>
</dbReference>
<feature type="transmembrane region" description="Helical" evidence="2">
    <location>
        <begin position="34"/>
        <end position="55"/>
    </location>
</feature>
<feature type="transmembrane region" description="Helical" evidence="2">
    <location>
        <begin position="99"/>
        <end position="116"/>
    </location>
</feature>
<keyword evidence="4" id="KW-1185">Reference proteome</keyword>
<dbReference type="EMBL" id="CP094298">
    <property type="protein sequence ID" value="UNZ03622.1"/>
    <property type="molecule type" value="Genomic_DNA"/>
</dbReference>
<feature type="region of interest" description="Disordered" evidence="1">
    <location>
        <begin position="1"/>
        <end position="21"/>
    </location>
</feature>
<reference evidence="3 4" key="1">
    <citation type="submission" date="2022-03" db="EMBL/GenBank/DDBJ databases">
        <title>Complete genome of Streptomyces rimosus ssp. rimosus R7 (=ATCC 10970).</title>
        <authorList>
            <person name="Beganovic S."/>
            <person name="Ruckert C."/>
            <person name="Busche T."/>
            <person name="Kalinowski J."/>
            <person name="Wittmann C."/>
        </authorList>
    </citation>
    <scope>NUCLEOTIDE SEQUENCE [LARGE SCALE GENOMIC DNA]</scope>
    <source>
        <strain evidence="3 4">R7</strain>
    </source>
</reference>
<keyword evidence="2" id="KW-0812">Transmembrane</keyword>
<evidence type="ECO:0000313" key="4">
    <source>
        <dbReference type="Proteomes" id="UP000829494"/>
    </source>
</evidence>
<keyword evidence="2" id="KW-0472">Membrane</keyword>
<dbReference type="GeneID" id="66857283"/>
<feature type="transmembrane region" description="Helical" evidence="2">
    <location>
        <begin position="128"/>
        <end position="151"/>
    </location>
</feature>
<organism evidence="3 4">
    <name type="scientific">Streptomyces rimosus subsp. rimosus</name>
    <dbReference type="NCBI Taxonomy" id="132474"/>
    <lineage>
        <taxon>Bacteria</taxon>
        <taxon>Bacillati</taxon>
        <taxon>Actinomycetota</taxon>
        <taxon>Actinomycetes</taxon>
        <taxon>Kitasatosporales</taxon>
        <taxon>Streptomycetaceae</taxon>
        <taxon>Streptomyces</taxon>
    </lineage>
</organism>
<accession>A0ABY3Z006</accession>
<proteinExistence type="predicted"/>